<organism evidence="2">
    <name type="scientific">Macridiscus melanaegis</name>
    <dbReference type="NCBI Taxonomy" id="900990"/>
    <lineage>
        <taxon>Eukaryota</taxon>
        <taxon>Metazoa</taxon>
        <taxon>Spiralia</taxon>
        <taxon>Lophotrochozoa</taxon>
        <taxon>Mollusca</taxon>
        <taxon>Bivalvia</taxon>
        <taxon>Autobranchia</taxon>
        <taxon>Heteroconchia</taxon>
        <taxon>Euheterodonta</taxon>
        <taxon>Imparidentia</taxon>
        <taxon>Neoheterodontei</taxon>
        <taxon>Venerida</taxon>
        <taxon>Veneroidea</taxon>
        <taxon>Veneridae</taxon>
        <taxon>Macridiscus</taxon>
    </lineage>
</organism>
<feature type="transmembrane region" description="Helical" evidence="1">
    <location>
        <begin position="46"/>
        <end position="64"/>
    </location>
</feature>
<reference evidence="2" key="2">
    <citation type="submission" date="2019-01" db="EMBL/GenBank/DDBJ databases">
        <authorList>
            <person name="Qi J."/>
        </authorList>
    </citation>
    <scope>NUCLEOTIDE SEQUENCE</scope>
    <source>
        <tissue evidence="2">Muscle</tissue>
    </source>
</reference>
<keyword evidence="1" id="KW-1133">Transmembrane helix</keyword>
<feature type="transmembrane region" description="Helical" evidence="1">
    <location>
        <begin position="140"/>
        <end position="161"/>
    </location>
</feature>
<dbReference type="EMBL" id="MK394098">
    <property type="protein sequence ID" value="QIA44497.1"/>
    <property type="molecule type" value="Genomic_DNA"/>
</dbReference>
<keyword evidence="2" id="KW-0496">Mitochondrion</keyword>
<evidence type="ECO:0000313" key="2">
    <source>
        <dbReference type="EMBL" id="QIA44497.1"/>
    </source>
</evidence>
<feature type="transmembrane region" description="Helical" evidence="1">
    <location>
        <begin position="21"/>
        <end position="40"/>
    </location>
</feature>
<sequence>MMVVLSLSSFSVLMKYNHPMYYGMGWVCLVINISGVLSLYSGVYGFVLFMSVVSGVLVVFAYSMSLSPLMLSKEEAKNLTVKKLSNKREGVSNNFFKRVSVLFIIFILFTSLFVTMMGVMPKVSSSWFLSVLYMSTGWSLGMVLLSLFMFLVMIFCVSVAGKFKGALIK</sequence>
<keyword evidence="1" id="KW-0472">Membrane</keyword>
<proteinExistence type="predicted"/>
<evidence type="ECO:0000256" key="1">
    <source>
        <dbReference type="SAM" id="Phobius"/>
    </source>
</evidence>
<name>A0A6C0RSJ9_9BIVA</name>
<keyword evidence="1" id="KW-0812">Transmembrane</keyword>
<protein>
    <submittedName>
        <fullName evidence="2">NADH dehydrogenase subunit 6</fullName>
    </submittedName>
</protein>
<accession>A0A6C0RSJ9</accession>
<dbReference type="AlphaFoldDB" id="A0A6C0RSJ9"/>
<feature type="transmembrane region" description="Helical" evidence="1">
    <location>
        <begin position="101"/>
        <end position="120"/>
    </location>
</feature>
<gene>
    <name evidence="2" type="primary">NAD6</name>
</gene>
<geneLocation type="mitochondrion" evidence="2"/>
<reference evidence="2" key="1">
    <citation type="journal article" date="2019" name="J. Molluscan Stud.">
        <title>The complete mitochondrial genomes of three species of Macridiscus Dall, 1902 (Bivalvia: Veneroidea: Veneridae) and their phylogenetic implications.</title>
        <authorList>
            <person name="Qi J.-W."/>
            <person name="Shi L.-Y."/>
            <person name="Lin Y.-Q."/>
            <person name="Han J."/>
        </authorList>
    </citation>
    <scope>NUCLEOTIDE SEQUENCE</scope>
    <source>
        <tissue evidence="2">Muscle</tissue>
    </source>
</reference>